<comment type="caution">
    <text evidence="7">The sequence shown here is derived from an EMBL/GenBank/DDBJ whole genome shotgun (WGS) entry which is preliminary data.</text>
</comment>
<keyword evidence="4" id="KW-0067">ATP-binding</keyword>
<dbReference type="InterPro" id="IPR011528">
    <property type="entry name" value="NERD"/>
</dbReference>
<dbReference type="Proteomes" id="UP000231019">
    <property type="component" value="Unassembled WGS sequence"/>
</dbReference>
<evidence type="ECO:0000256" key="1">
    <source>
        <dbReference type="ARBA" id="ARBA00022679"/>
    </source>
</evidence>
<proteinExistence type="predicted"/>
<dbReference type="PANTHER" id="PTHR24348:SF22">
    <property type="entry name" value="NON-SPECIFIC SERINE_THREONINE PROTEIN KINASE"/>
    <property type="match status" value="1"/>
</dbReference>
<gene>
    <name evidence="7" type="ORF">COW36_06940</name>
</gene>
<feature type="domain" description="Protein kinase" evidence="5">
    <location>
        <begin position="512"/>
        <end position="778"/>
    </location>
</feature>
<dbReference type="GO" id="GO:0000407">
    <property type="term" value="C:phagophore assembly site"/>
    <property type="evidence" value="ECO:0007669"/>
    <property type="project" value="TreeGrafter"/>
</dbReference>
<dbReference type="Pfam" id="PF00069">
    <property type="entry name" value="Pkinase"/>
    <property type="match status" value="2"/>
</dbReference>
<evidence type="ECO:0000259" key="5">
    <source>
        <dbReference type="PROSITE" id="PS50011"/>
    </source>
</evidence>
<dbReference type="SUPFAM" id="SSF56112">
    <property type="entry name" value="Protein kinase-like (PK-like)"/>
    <property type="match status" value="2"/>
</dbReference>
<protein>
    <recommendedName>
        <fullName evidence="9">Non-specific serine/threonine protein kinase</fullName>
    </recommendedName>
</protein>
<evidence type="ECO:0000256" key="3">
    <source>
        <dbReference type="ARBA" id="ARBA00022777"/>
    </source>
</evidence>
<keyword evidence="1" id="KW-0808">Transferase</keyword>
<evidence type="ECO:0000259" key="6">
    <source>
        <dbReference type="PROSITE" id="PS50965"/>
    </source>
</evidence>
<keyword evidence="2" id="KW-0547">Nucleotide-binding</keyword>
<accession>A0A2M7G7I5</accession>
<sequence length="1430" mass="164106">MSRIIFLHSSNTIVNEGEQRVLTFLDRYLVPASSNIQGKQIGDLGPEYILIPNLEIPDRSAGRYLEFDAILIAPHALYLIEVKDWGNSIDGDDQFWYLNGHREFKNPHLGLNNKCRVISSLLNKYNPEFRKIWIQCMVIIARDQTTLNLTGHCKDLTFKLDQYCLQFIKNPRLLKTPPDKRVRENSITHLQKEICEALIGKARARSNQPKIIQGYEIEEELFVDDHISEYVGFKLIQGKRSGTAKRLRVLKIPPLVSKSEQDTIRAKLLRDYEALETLGSHPNIIGLKGLIDHESDQFVEILDWSEEGTLHTVMSHRKLELKETLEIVKGIALGLNAIHNKGIIHRNLRPENILMTKSGPQIMNFDRSYLFTPQGQTVWQTITQPEELRYLPPELALPMGEYDFYQSSDLYSLGAIFYEILCGSLPFPTPLAFEHAGGKLKEEQLPTFNWEKRNMAIDSLISRLYTTDLEGRFGSAQEFLDAYELAFEAPEVIVMNLNKSVPPQSNDRIGDYQIIEQIGHSGGFSDVYRARHILQSKTYALKINRRAVDVNALIDEFGILKELNHPHIVKVDWSGQLPDGRYYLAMELLDGQSLRERLQDPDRELKTRIQEGAVVAQHILSALRYLHEPDLKTGEMQGKTLLHRDIKPENIVHVSDRGYILIDFNVANENTLESQQTFTGTRSYIAPDLIDPVRFEINWNASADTFALGCTLYEVICGQHPYNYKPQPNATPIDPKDISGCQEISEDWRQFLLKAVQLQTSERFQSALDMQFALQKVLGELPTIEVQEQKRIQQAFKESAWIRFLRQFGPVPSNDNMFDEHIQRALKRNKIESLHFKVSYLQSLIANFKEKNPKSVILTGTAGDGKTFSCREIWENLGGNKTLWDGGEKILQLDLPNGSKLLIIKDFSELDEEDNSILERMAQSILGNNFQEVFLIAANDGQLLESWKKTGESADVQKVREVIEDLLLSNTQELEGYQLHLLNLSRLVRSADEYKQIFETVLKHSGWSSCETCCYKAHKDPRQACPIWENRQRFLGENDKQILQERLISLFELSQLNGRHLTTRQLLLLLANSLLGHPEAKERLLTCKDIPKIIENRQLYLSSIYRNLFGANLSVQKREKTDVFIALNYFGLGKETNNRIDNTLIFGAETEDFAKDYEMLVTQDSYYGGHQEYEAQRRLYIEGETDDKDTFLAFLEAQRQRLFFVIPQNQEKEMMLWHLTVFHYAGEYLELYHQLQRDQAASEQIIFQMVKGLNRVITGLPTKTQHELYLSSSGCYSQAKVSSIWEGFVPVRPGDEGEMIALVLSKGSPRLFIIFKGGEEPVFEELNLQLFRFEFLMRVAHGLLPGSFSNECYEDILAFKSRLLKALRRKQDDRKLRVISSLVGILPHSIFTQPPPKSTSSITLRFIDLNEDGALKMVPVDISMPHEVLA</sequence>
<evidence type="ECO:0000256" key="4">
    <source>
        <dbReference type="ARBA" id="ARBA00022840"/>
    </source>
</evidence>
<dbReference type="SMART" id="SM00220">
    <property type="entry name" value="S_TKc"/>
    <property type="match status" value="2"/>
</dbReference>
<feature type="domain" description="Protein kinase" evidence="5">
    <location>
        <begin position="188"/>
        <end position="484"/>
    </location>
</feature>
<dbReference type="NCBIfam" id="NF047741">
    <property type="entry name" value="antiphage_MADS6"/>
    <property type="match status" value="1"/>
</dbReference>
<evidence type="ECO:0000313" key="8">
    <source>
        <dbReference type="Proteomes" id="UP000231019"/>
    </source>
</evidence>
<keyword evidence="3" id="KW-0418">Kinase</keyword>
<organism evidence="7 8">
    <name type="scientific">bacterium (Candidatus Blackallbacteria) CG17_big_fil_post_rev_8_21_14_2_50_48_46</name>
    <dbReference type="NCBI Taxonomy" id="2014261"/>
    <lineage>
        <taxon>Bacteria</taxon>
        <taxon>Candidatus Blackallbacteria</taxon>
    </lineage>
</organism>
<dbReference type="CDD" id="cd14014">
    <property type="entry name" value="STKc_PknB_like"/>
    <property type="match status" value="1"/>
</dbReference>
<dbReference type="GO" id="GO:0005829">
    <property type="term" value="C:cytosol"/>
    <property type="evidence" value="ECO:0007669"/>
    <property type="project" value="TreeGrafter"/>
</dbReference>
<dbReference type="PANTHER" id="PTHR24348">
    <property type="entry name" value="SERINE/THREONINE-PROTEIN KINASE UNC-51-RELATED"/>
    <property type="match status" value="1"/>
</dbReference>
<dbReference type="InterPro" id="IPR011009">
    <property type="entry name" value="Kinase-like_dom_sf"/>
</dbReference>
<evidence type="ECO:0008006" key="9">
    <source>
        <dbReference type="Google" id="ProtNLM"/>
    </source>
</evidence>
<dbReference type="GO" id="GO:0005524">
    <property type="term" value="F:ATP binding"/>
    <property type="evidence" value="ECO:0007669"/>
    <property type="project" value="UniProtKB-KW"/>
</dbReference>
<name>A0A2M7G7I5_9BACT</name>
<dbReference type="PROSITE" id="PS50011">
    <property type="entry name" value="PROTEIN_KINASE_DOM"/>
    <property type="match status" value="2"/>
</dbReference>
<dbReference type="GO" id="GO:0016020">
    <property type="term" value="C:membrane"/>
    <property type="evidence" value="ECO:0007669"/>
    <property type="project" value="TreeGrafter"/>
</dbReference>
<evidence type="ECO:0000256" key="2">
    <source>
        <dbReference type="ARBA" id="ARBA00022741"/>
    </source>
</evidence>
<dbReference type="InterPro" id="IPR000719">
    <property type="entry name" value="Prot_kinase_dom"/>
</dbReference>
<dbReference type="PROSITE" id="PS50965">
    <property type="entry name" value="NERD"/>
    <property type="match status" value="1"/>
</dbReference>
<dbReference type="GO" id="GO:0005776">
    <property type="term" value="C:autophagosome"/>
    <property type="evidence" value="ECO:0007669"/>
    <property type="project" value="TreeGrafter"/>
</dbReference>
<dbReference type="Gene3D" id="1.10.510.10">
    <property type="entry name" value="Transferase(Phosphotransferase) domain 1"/>
    <property type="match status" value="2"/>
</dbReference>
<evidence type="ECO:0000313" key="7">
    <source>
        <dbReference type="EMBL" id="PIW17932.1"/>
    </source>
</evidence>
<dbReference type="InterPro" id="IPR045269">
    <property type="entry name" value="Atg1-like"/>
</dbReference>
<dbReference type="GO" id="GO:0004674">
    <property type="term" value="F:protein serine/threonine kinase activity"/>
    <property type="evidence" value="ECO:0007669"/>
    <property type="project" value="InterPro"/>
</dbReference>
<reference evidence="7 8" key="1">
    <citation type="submission" date="2017-09" db="EMBL/GenBank/DDBJ databases">
        <title>Depth-based differentiation of microbial function through sediment-hosted aquifers and enrichment of novel symbionts in the deep terrestrial subsurface.</title>
        <authorList>
            <person name="Probst A.J."/>
            <person name="Ladd B."/>
            <person name="Jarett J.K."/>
            <person name="Geller-Mcgrath D.E."/>
            <person name="Sieber C.M."/>
            <person name="Emerson J.B."/>
            <person name="Anantharaman K."/>
            <person name="Thomas B.C."/>
            <person name="Malmstrom R."/>
            <person name="Stieglmeier M."/>
            <person name="Klingl A."/>
            <person name="Woyke T."/>
            <person name="Ryan C.M."/>
            <person name="Banfield J.F."/>
        </authorList>
    </citation>
    <scope>NUCLEOTIDE SEQUENCE [LARGE SCALE GENOMIC DNA]</scope>
    <source>
        <strain evidence="7">CG17_big_fil_post_rev_8_21_14_2_50_48_46</strain>
    </source>
</reference>
<feature type="domain" description="NERD" evidence="6">
    <location>
        <begin position="28"/>
        <end position="141"/>
    </location>
</feature>
<dbReference type="EMBL" id="PFFQ01000018">
    <property type="protein sequence ID" value="PIW17932.1"/>
    <property type="molecule type" value="Genomic_DNA"/>
</dbReference>
<dbReference type="Pfam" id="PF08378">
    <property type="entry name" value="NERD"/>
    <property type="match status" value="1"/>
</dbReference>